<evidence type="ECO:0000313" key="3">
    <source>
        <dbReference type="EMBL" id="KIW04258.1"/>
    </source>
</evidence>
<dbReference type="InParanoid" id="A0A0D2ABQ3"/>
<sequence length="196" mass="22373">MPSDIVDNPAGDSSDQRQQRSPVPSYQWEYTVDGEKYMISNDKDRLDLSLFNKAFESDSVYWTDAMSDEAISLMVEHSCVLGLYKLKPMRVEANRNIKHNTIQVAEQIGFGRLITDYSTVAYITDVWLSPEHQGKGLGRWMVSCMKKIIDGFPSLRRAVLLTSLHGKGPKFYESELGMKLADPQKDKYAFMEYTPN</sequence>
<dbReference type="Pfam" id="PF13508">
    <property type="entry name" value="Acetyltransf_7"/>
    <property type="match status" value="1"/>
</dbReference>
<evidence type="ECO:0000313" key="4">
    <source>
        <dbReference type="Proteomes" id="UP000053259"/>
    </source>
</evidence>
<dbReference type="PANTHER" id="PTHR43233">
    <property type="entry name" value="FAMILY N-ACETYLTRANSFERASE, PUTATIVE (AFU_ORTHOLOGUE AFUA_6G03350)-RELATED"/>
    <property type="match status" value="1"/>
</dbReference>
<dbReference type="InterPro" id="IPR016181">
    <property type="entry name" value="Acyl_CoA_acyltransferase"/>
</dbReference>
<dbReference type="GeneID" id="27312535"/>
<dbReference type="RefSeq" id="XP_016214127.1">
    <property type="nucleotide sequence ID" value="XM_016357925.1"/>
</dbReference>
<name>A0A0D2ABQ3_9PEZI</name>
<proteinExistence type="predicted"/>
<organism evidence="3 4">
    <name type="scientific">Verruconis gallopava</name>
    <dbReference type="NCBI Taxonomy" id="253628"/>
    <lineage>
        <taxon>Eukaryota</taxon>
        <taxon>Fungi</taxon>
        <taxon>Dikarya</taxon>
        <taxon>Ascomycota</taxon>
        <taxon>Pezizomycotina</taxon>
        <taxon>Dothideomycetes</taxon>
        <taxon>Pleosporomycetidae</taxon>
        <taxon>Venturiales</taxon>
        <taxon>Sympoventuriaceae</taxon>
        <taxon>Verruconis</taxon>
    </lineage>
</organism>
<evidence type="ECO:0000259" key="2">
    <source>
        <dbReference type="PROSITE" id="PS51186"/>
    </source>
</evidence>
<dbReference type="PANTHER" id="PTHR43233:SF1">
    <property type="entry name" value="FAMILY N-ACETYLTRANSFERASE, PUTATIVE (AFU_ORTHOLOGUE AFUA_6G03350)-RELATED"/>
    <property type="match status" value="1"/>
</dbReference>
<gene>
    <name evidence="3" type="ORF">PV09_04562</name>
</gene>
<accession>A0A0D2ABQ3</accession>
<dbReference type="CDD" id="cd04301">
    <property type="entry name" value="NAT_SF"/>
    <property type="match status" value="1"/>
</dbReference>
<dbReference type="InterPro" id="IPR053144">
    <property type="entry name" value="Acetyltransferase_Butenolide"/>
</dbReference>
<evidence type="ECO:0000256" key="1">
    <source>
        <dbReference type="SAM" id="MobiDB-lite"/>
    </source>
</evidence>
<dbReference type="EMBL" id="KN847541">
    <property type="protein sequence ID" value="KIW04258.1"/>
    <property type="molecule type" value="Genomic_DNA"/>
</dbReference>
<dbReference type="VEuPathDB" id="FungiDB:PV09_04562"/>
<dbReference type="SUPFAM" id="SSF55729">
    <property type="entry name" value="Acyl-CoA N-acyltransferases (Nat)"/>
    <property type="match status" value="1"/>
</dbReference>
<feature type="region of interest" description="Disordered" evidence="1">
    <location>
        <begin position="1"/>
        <end position="25"/>
    </location>
</feature>
<dbReference type="HOGENOM" id="CLU_086503_2_0_1"/>
<dbReference type="PROSITE" id="PS51186">
    <property type="entry name" value="GNAT"/>
    <property type="match status" value="1"/>
</dbReference>
<dbReference type="InterPro" id="IPR000182">
    <property type="entry name" value="GNAT_dom"/>
</dbReference>
<dbReference type="Gene3D" id="3.40.630.30">
    <property type="match status" value="1"/>
</dbReference>
<keyword evidence="4" id="KW-1185">Reference proteome</keyword>
<dbReference type="GO" id="GO:0016747">
    <property type="term" value="F:acyltransferase activity, transferring groups other than amino-acyl groups"/>
    <property type="evidence" value="ECO:0007669"/>
    <property type="project" value="InterPro"/>
</dbReference>
<dbReference type="AlphaFoldDB" id="A0A0D2ABQ3"/>
<feature type="domain" description="N-acetyltransferase" evidence="2">
    <location>
        <begin position="49"/>
        <end position="196"/>
    </location>
</feature>
<reference evidence="3 4" key="1">
    <citation type="submission" date="2015-01" db="EMBL/GenBank/DDBJ databases">
        <title>The Genome Sequence of Ochroconis gallopava CBS43764.</title>
        <authorList>
            <consortium name="The Broad Institute Genomics Platform"/>
            <person name="Cuomo C."/>
            <person name="de Hoog S."/>
            <person name="Gorbushina A."/>
            <person name="Stielow B."/>
            <person name="Teixiera M."/>
            <person name="Abouelleil A."/>
            <person name="Chapman S.B."/>
            <person name="Priest M."/>
            <person name="Young S.K."/>
            <person name="Wortman J."/>
            <person name="Nusbaum C."/>
            <person name="Birren B."/>
        </authorList>
    </citation>
    <scope>NUCLEOTIDE SEQUENCE [LARGE SCALE GENOMIC DNA]</scope>
    <source>
        <strain evidence="3 4">CBS 43764</strain>
    </source>
</reference>
<dbReference type="OrthoDB" id="10039976at2759"/>
<dbReference type="Proteomes" id="UP000053259">
    <property type="component" value="Unassembled WGS sequence"/>
</dbReference>
<protein>
    <recommendedName>
        <fullName evidence="2">N-acetyltransferase domain-containing protein</fullName>
    </recommendedName>
</protein>
<dbReference type="STRING" id="253628.A0A0D2ABQ3"/>